<organism evidence="6">
    <name type="scientific">uncultured Chloroflexia bacterium</name>
    <dbReference type="NCBI Taxonomy" id="1672391"/>
    <lineage>
        <taxon>Bacteria</taxon>
        <taxon>Bacillati</taxon>
        <taxon>Chloroflexota</taxon>
        <taxon>Chloroflexia</taxon>
        <taxon>environmental samples</taxon>
    </lineage>
</organism>
<dbReference type="Gene3D" id="2.60.120.10">
    <property type="entry name" value="Jelly Rolls"/>
    <property type="match status" value="2"/>
</dbReference>
<dbReference type="InterPro" id="IPR000595">
    <property type="entry name" value="cNMP-bd_dom"/>
</dbReference>
<reference evidence="6" key="1">
    <citation type="submission" date="2020-02" db="EMBL/GenBank/DDBJ databases">
        <authorList>
            <person name="Meier V. D."/>
        </authorList>
    </citation>
    <scope>NUCLEOTIDE SEQUENCE</scope>
    <source>
        <strain evidence="6">AVDCRST_MAG26</strain>
    </source>
</reference>
<dbReference type="EMBL" id="CADCTK010000387">
    <property type="protein sequence ID" value="CAA9246656.1"/>
    <property type="molecule type" value="Genomic_DNA"/>
</dbReference>
<dbReference type="PROSITE" id="PS50042">
    <property type="entry name" value="CNMP_BINDING_3"/>
    <property type="match status" value="2"/>
</dbReference>
<dbReference type="Gene3D" id="3.30.70.20">
    <property type="match status" value="1"/>
</dbReference>
<dbReference type="PROSITE" id="PS51379">
    <property type="entry name" value="4FE4S_FER_2"/>
    <property type="match status" value="2"/>
</dbReference>
<feature type="domain" description="Cyclic nucleotide-binding" evidence="4">
    <location>
        <begin position="156"/>
        <end position="254"/>
    </location>
</feature>
<dbReference type="GO" id="GO:0046872">
    <property type="term" value="F:metal ion binding"/>
    <property type="evidence" value="ECO:0007669"/>
    <property type="project" value="UniProtKB-KW"/>
</dbReference>
<feature type="domain" description="Cyclic nucleotide-binding" evidence="4">
    <location>
        <begin position="25"/>
        <end position="128"/>
    </location>
</feature>
<sequence length="468" mass="50694">MINSTIGWRPDAVTASVQALQQLDNLSRLPYEELRLIAPLCVLRAFEPGEVIVAERSIARVLFVLTHGSVTVSRDDTGGNKVLLSLLGRGDVFGEGGLFGSRFRRITARAETRVYLLQIAYDELNRLLPSLPRFAAQLRLAYRERLLQTTLASVPLFAGLTAIERMGLATDLDDRHIERGATIMHSGTDAEALHIIADGQAVVVRDGRRMAVLNPGDFFGEMELLGLAVPEADVVALTPVHILSLPQMTFTQLLQEHPPLGVGMRDIARARLQAGMSAVQIVATEAAIDAGVVRGPKVLARVPSLCPPGCNLCERGCAERFGATRIHLNGTGFGSFDVPVGCRHCSSSPECVEACPEDAIRFGEDGFLHVTDRCTGCTACADACPYHAIDMIPLYPTARDPLNWVLHRVKRPPPLRLHANKCDGCHGYSDQACISICPTGSLRWVSVDELLDEKLVAVGRAETSLAAN</sequence>
<dbReference type="GO" id="GO:0005829">
    <property type="term" value="C:cytosol"/>
    <property type="evidence" value="ECO:0007669"/>
    <property type="project" value="TreeGrafter"/>
</dbReference>
<accession>A0A6J4ICT7</accession>
<dbReference type="SUPFAM" id="SSF54862">
    <property type="entry name" value="4Fe-4S ferredoxins"/>
    <property type="match status" value="1"/>
</dbReference>
<dbReference type="PANTHER" id="PTHR24567">
    <property type="entry name" value="CRP FAMILY TRANSCRIPTIONAL REGULATORY PROTEIN"/>
    <property type="match status" value="1"/>
</dbReference>
<dbReference type="InterPro" id="IPR017900">
    <property type="entry name" value="4Fe4S_Fe_S_CS"/>
</dbReference>
<feature type="domain" description="4Fe-4S ferredoxin-type" evidence="5">
    <location>
        <begin position="365"/>
        <end position="394"/>
    </location>
</feature>
<proteinExistence type="predicted"/>
<protein>
    <submittedName>
        <fullName evidence="6">Transcriptional regulator, Crp/Fnr family</fullName>
    </submittedName>
</protein>
<name>A0A6J4ICT7_9CHLR</name>
<dbReference type="InterPro" id="IPR050397">
    <property type="entry name" value="Env_Response_Regulators"/>
</dbReference>
<dbReference type="InterPro" id="IPR017896">
    <property type="entry name" value="4Fe4S_Fe-S-bd"/>
</dbReference>
<keyword evidence="3" id="KW-0411">Iron-sulfur</keyword>
<evidence type="ECO:0000256" key="1">
    <source>
        <dbReference type="ARBA" id="ARBA00022723"/>
    </source>
</evidence>
<keyword evidence="2" id="KW-0408">Iron</keyword>
<dbReference type="PROSITE" id="PS00198">
    <property type="entry name" value="4FE4S_FER_1"/>
    <property type="match status" value="1"/>
</dbReference>
<evidence type="ECO:0000259" key="4">
    <source>
        <dbReference type="PROSITE" id="PS50042"/>
    </source>
</evidence>
<evidence type="ECO:0000313" key="6">
    <source>
        <dbReference type="EMBL" id="CAA9246656.1"/>
    </source>
</evidence>
<evidence type="ECO:0000256" key="3">
    <source>
        <dbReference type="ARBA" id="ARBA00023014"/>
    </source>
</evidence>
<keyword evidence="1" id="KW-0479">Metal-binding</keyword>
<dbReference type="InterPro" id="IPR018490">
    <property type="entry name" value="cNMP-bd_dom_sf"/>
</dbReference>
<dbReference type="SUPFAM" id="SSF51206">
    <property type="entry name" value="cAMP-binding domain-like"/>
    <property type="match status" value="2"/>
</dbReference>
<dbReference type="SMART" id="SM00100">
    <property type="entry name" value="cNMP"/>
    <property type="match status" value="2"/>
</dbReference>
<dbReference type="Pfam" id="PF12838">
    <property type="entry name" value="Fer4_7"/>
    <property type="match status" value="1"/>
</dbReference>
<dbReference type="PANTHER" id="PTHR24567:SF74">
    <property type="entry name" value="HTH-TYPE TRANSCRIPTIONAL REGULATOR ARCR"/>
    <property type="match status" value="1"/>
</dbReference>
<evidence type="ECO:0000259" key="5">
    <source>
        <dbReference type="PROSITE" id="PS51379"/>
    </source>
</evidence>
<dbReference type="InterPro" id="IPR014710">
    <property type="entry name" value="RmlC-like_jellyroll"/>
</dbReference>
<dbReference type="GO" id="GO:0003700">
    <property type="term" value="F:DNA-binding transcription factor activity"/>
    <property type="evidence" value="ECO:0007669"/>
    <property type="project" value="TreeGrafter"/>
</dbReference>
<evidence type="ECO:0000256" key="2">
    <source>
        <dbReference type="ARBA" id="ARBA00023004"/>
    </source>
</evidence>
<dbReference type="GO" id="GO:0051536">
    <property type="term" value="F:iron-sulfur cluster binding"/>
    <property type="evidence" value="ECO:0007669"/>
    <property type="project" value="UniProtKB-KW"/>
</dbReference>
<gene>
    <name evidence="6" type="ORF">AVDCRST_MAG26-1700</name>
</gene>
<dbReference type="Pfam" id="PF00027">
    <property type="entry name" value="cNMP_binding"/>
    <property type="match status" value="2"/>
</dbReference>
<dbReference type="CDD" id="cd00038">
    <property type="entry name" value="CAP_ED"/>
    <property type="match status" value="2"/>
</dbReference>
<dbReference type="AlphaFoldDB" id="A0A6J4ICT7"/>
<feature type="domain" description="4Fe-4S ferredoxin-type" evidence="5">
    <location>
        <begin position="413"/>
        <end position="447"/>
    </location>
</feature>